<evidence type="ECO:0000313" key="1">
    <source>
        <dbReference type="EMBL" id="TQM89484.1"/>
    </source>
</evidence>
<comment type="caution">
    <text evidence="1">The sequence shown here is derived from an EMBL/GenBank/DDBJ whole genome shotgun (WGS) entry which is preliminary data.</text>
</comment>
<accession>A0A543K375</accession>
<dbReference type="AlphaFoldDB" id="A0A543K375"/>
<organism evidence="1 2">
    <name type="scientific">Roseinatronobacter monicus</name>
    <dbReference type="NCBI Taxonomy" id="393481"/>
    <lineage>
        <taxon>Bacteria</taxon>
        <taxon>Pseudomonadati</taxon>
        <taxon>Pseudomonadota</taxon>
        <taxon>Alphaproteobacteria</taxon>
        <taxon>Rhodobacterales</taxon>
        <taxon>Paracoccaceae</taxon>
        <taxon>Roseinatronobacter</taxon>
    </lineage>
</organism>
<dbReference type="InterPro" id="IPR022201">
    <property type="entry name" value="DUF3726"/>
</dbReference>
<dbReference type="Proteomes" id="UP000320582">
    <property type="component" value="Unassembled WGS sequence"/>
</dbReference>
<dbReference type="Pfam" id="PF12525">
    <property type="entry name" value="DUF3726"/>
    <property type="match status" value="1"/>
</dbReference>
<dbReference type="EMBL" id="VFPT01000006">
    <property type="protein sequence ID" value="TQM89484.1"/>
    <property type="molecule type" value="Genomic_DNA"/>
</dbReference>
<gene>
    <name evidence="1" type="ORF">BD293_4503</name>
</gene>
<evidence type="ECO:0000313" key="2">
    <source>
        <dbReference type="Proteomes" id="UP000320582"/>
    </source>
</evidence>
<proteinExistence type="predicted"/>
<sequence>MSCEGLNPMPQARAFRRSPDEVMRLARMGCSHPTRLSFLRQLLRRMQAEGWRFDRPVWEIDAKGVGRAVYRAIGPERTYSLVVFAHDLPPEARSDRVIATAWDATFALFDGTPDAAGLDRLAANVPLQEAGRISPRELSLSRANRSVRLFDHVVERLAAGAQPDVALLLETGYLMRTTAVYGSGKFGAADRAAIAQRPELSAPFQAEMLSVWLTRAFTVDLVEHLARARGGDKAARLAPDLKRGLGVGNSTGLGMAPFVIRHPVLLNNWMLAREEALARVRAQTGAAELAGFQAALDAARHNADLWTSAHDIQRAKLADLRDGLTRLAAHVAQGWDKNAAHPWDDLWRWGQDALPLEAQEALLAAMLEPHGDLIDGLGDCMDADEDAYFPINGAMKLGELRAIMQAHYGWALGVDYSTRNQCARFWYVSEDKLEPRLGERHEEPGAERELPLDTGRQAAALWQALQGQPDDLPVAHLLLAAPEHRPAVRRAQITARHPFAEIRDNLIADDMLPIDILRCKLAFFGATRFDPRSDRWVRISLFQGAPYPDQLGGISAKMPKGRITPTGQSRRVNGQLTTGLSLSETEALCAKAVRGAGFEWGFAQEAARAATWLTAHGVAGCTLLLRWLQMNPINTASPRPDDWQSSSLKCPLHVGVALVDHVNLPELTMQDRLCVMNVVLPGLLLPLIALSAQRRGGGGVTVAMQDTSIQLHALGTIASAAALASFCAKPVGDLTLTFDHSTPAPDTIAPRLLSAPVNDAHALKELEALALRVTVPSSGRSLGGAGGQGGDND</sequence>
<dbReference type="RefSeq" id="WP_142085900.1">
    <property type="nucleotide sequence ID" value="NZ_VFPT01000006.1"/>
</dbReference>
<name>A0A543K375_9RHOB</name>
<reference evidence="1 2" key="1">
    <citation type="submission" date="2019-06" db="EMBL/GenBank/DDBJ databases">
        <title>Genomic Encyclopedia of Archaeal and Bacterial Type Strains, Phase II (KMG-II): from individual species to whole genera.</title>
        <authorList>
            <person name="Goeker M."/>
        </authorList>
    </citation>
    <scope>NUCLEOTIDE SEQUENCE [LARGE SCALE GENOMIC DNA]</scope>
    <source>
        <strain evidence="1 2">DSM 18423</strain>
    </source>
</reference>
<protein>
    <submittedName>
        <fullName evidence="1">Uncharacterized protein DUF3726</fullName>
    </submittedName>
</protein>
<keyword evidence="2" id="KW-1185">Reference proteome</keyword>
<dbReference type="OrthoDB" id="4891072at2"/>